<protein>
    <recommendedName>
        <fullName evidence="2">Prepilin type IV endopeptidase peptidase domain-containing protein</fullName>
    </recommendedName>
</protein>
<feature type="transmembrane region" description="Helical" evidence="1">
    <location>
        <begin position="98"/>
        <end position="118"/>
    </location>
</feature>
<evidence type="ECO:0000256" key="1">
    <source>
        <dbReference type="SAM" id="Phobius"/>
    </source>
</evidence>
<evidence type="ECO:0000313" key="3">
    <source>
        <dbReference type="EMBL" id="ESK64746.1"/>
    </source>
</evidence>
<dbReference type="AlphaFoldDB" id="W1Q195"/>
<name>W1Q195_ABIDE</name>
<keyword evidence="1" id="KW-0812">Transmembrane</keyword>
<feature type="domain" description="Prepilin type IV endopeptidase peptidase" evidence="2">
    <location>
        <begin position="17"/>
        <end position="116"/>
    </location>
</feature>
<comment type="caution">
    <text evidence="3">The sequence shown here is derived from an EMBL/GenBank/DDBJ whole genome shotgun (WGS) entry which is preliminary data.</text>
</comment>
<dbReference type="GO" id="GO:0016020">
    <property type="term" value="C:membrane"/>
    <property type="evidence" value="ECO:0007669"/>
    <property type="project" value="InterPro"/>
</dbReference>
<keyword evidence="1" id="KW-0472">Membrane</keyword>
<dbReference type="InterPro" id="IPR000045">
    <property type="entry name" value="Prepilin_IV_endopep_pep"/>
</dbReference>
<accession>W1Q195</accession>
<dbReference type="GO" id="GO:0004190">
    <property type="term" value="F:aspartic-type endopeptidase activity"/>
    <property type="evidence" value="ECO:0007669"/>
    <property type="project" value="InterPro"/>
</dbReference>
<proteinExistence type="predicted"/>
<gene>
    <name evidence="3" type="ORF">GCWU000182_001933</name>
</gene>
<dbReference type="Proteomes" id="UP000019050">
    <property type="component" value="Unassembled WGS sequence"/>
</dbReference>
<sequence>MSSYQAWPPSQIFLYSILLLLLALMAACDLWAYWIPDSLQLACLPFSCFLALLQAWDGWKLLAIILALSFLVLLQAFYPHWLGGADIKLLGLLWLSLPLRTLALLLGLAAGLGLLMVGSRPRCWRQPIPFVPAIALAYYLILALLPWLS</sequence>
<evidence type="ECO:0000259" key="2">
    <source>
        <dbReference type="Pfam" id="PF01478"/>
    </source>
</evidence>
<keyword evidence="4" id="KW-1185">Reference proteome</keyword>
<dbReference type="Gene3D" id="1.20.120.1220">
    <property type="match status" value="1"/>
</dbReference>
<evidence type="ECO:0000313" key="4">
    <source>
        <dbReference type="Proteomes" id="UP000019050"/>
    </source>
</evidence>
<dbReference type="STRING" id="592010.GCWU000182_001933"/>
<dbReference type="Pfam" id="PF01478">
    <property type="entry name" value="Peptidase_A24"/>
    <property type="match status" value="1"/>
</dbReference>
<feature type="transmembrane region" description="Helical" evidence="1">
    <location>
        <begin position="61"/>
        <end position="78"/>
    </location>
</feature>
<dbReference type="EMBL" id="ACIN03000017">
    <property type="protein sequence ID" value="ESK64746.1"/>
    <property type="molecule type" value="Genomic_DNA"/>
</dbReference>
<feature type="transmembrane region" description="Helical" evidence="1">
    <location>
        <begin position="12"/>
        <end position="33"/>
    </location>
</feature>
<dbReference type="HOGENOM" id="CLU_1745655_0_0_9"/>
<reference evidence="3" key="1">
    <citation type="submission" date="2013-06" db="EMBL/GenBank/DDBJ databases">
        <authorList>
            <person name="Weinstock G."/>
            <person name="Sodergren E."/>
            <person name="Clifton S."/>
            <person name="Fulton L."/>
            <person name="Fulton B."/>
            <person name="Courtney L."/>
            <person name="Fronick C."/>
            <person name="Harrison M."/>
            <person name="Strong C."/>
            <person name="Farmer C."/>
            <person name="Delahaunty K."/>
            <person name="Markovic C."/>
            <person name="Hall O."/>
            <person name="Minx P."/>
            <person name="Tomlinson C."/>
            <person name="Mitreva M."/>
            <person name="Nelson J."/>
            <person name="Hou S."/>
            <person name="Wollam A."/>
            <person name="Pepin K.H."/>
            <person name="Johnson M."/>
            <person name="Bhonagiri V."/>
            <person name="Nash W.E."/>
            <person name="Warren W."/>
            <person name="Chinwalla A."/>
            <person name="Mardis E.R."/>
            <person name="Wilson R.K."/>
        </authorList>
    </citation>
    <scope>NUCLEOTIDE SEQUENCE [LARGE SCALE GENOMIC DNA]</scope>
    <source>
        <strain evidence="3">ATCC 49176</strain>
    </source>
</reference>
<keyword evidence="1" id="KW-1133">Transmembrane helix</keyword>
<feature type="transmembrane region" description="Helical" evidence="1">
    <location>
        <begin position="130"/>
        <end position="148"/>
    </location>
</feature>
<organism evidence="3 4">
    <name type="scientific">Abiotrophia defectiva ATCC 49176</name>
    <dbReference type="NCBI Taxonomy" id="592010"/>
    <lineage>
        <taxon>Bacteria</taxon>
        <taxon>Bacillati</taxon>
        <taxon>Bacillota</taxon>
        <taxon>Bacilli</taxon>
        <taxon>Lactobacillales</taxon>
        <taxon>Aerococcaceae</taxon>
        <taxon>Abiotrophia</taxon>
    </lineage>
</organism>